<proteinExistence type="predicted"/>
<dbReference type="AlphaFoldDB" id="A0A6A4HTP4"/>
<dbReference type="Proteomes" id="UP000799118">
    <property type="component" value="Unassembled WGS sequence"/>
</dbReference>
<evidence type="ECO:0000256" key="1">
    <source>
        <dbReference type="SAM" id="MobiDB-lite"/>
    </source>
</evidence>
<accession>A0A6A4HTP4</accession>
<dbReference type="EMBL" id="ML769433">
    <property type="protein sequence ID" value="KAE9402572.1"/>
    <property type="molecule type" value="Genomic_DNA"/>
</dbReference>
<evidence type="ECO:0000313" key="2">
    <source>
        <dbReference type="EMBL" id="KAE9402572.1"/>
    </source>
</evidence>
<keyword evidence="3" id="KW-1185">Reference proteome</keyword>
<sequence>MNSSPQRLARSPCISEPPHPRRNSAQNSFHSKETSSPKLKRLMLVDRHSDNPSLASPASSPASSLAQSKETSSNRRLSRPSKSDSKLLTKQTFLSTDSKPQTRLVSKSPISKHHHQDSEKTKIAVSPTIQRQTKKTLLLSPTHRRRPIPKTPKSFAATSSHQDLPDNAQSSNVRDVSDVLRRRRSRKTFLRDTDRANASETPSRSTLHLDSSVLSALIATPILSPEALVQAAEAALPIAKLSASKATTLPIVDSSVLSASVATPILSPGAFARANPSTEVVYPTGSQFDTVQTPFGLGRVRRVAVPTFLSTLPASEFANSKVQMELEALRAQRKVQTQSKLVFGGLAR</sequence>
<reference evidence="2" key="1">
    <citation type="journal article" date="2019" name="Environ. Microbiol.">
        <title>Fungal ecological strategies reflected in gene transcription - a case study of two litter decomposers.</title>
        <authorList>
            <person name="Barbi F."/>
            <person name="Kohler A."/>
            <person name="Barry K."/>
            <person name="Baskaran P."/>
            <person name="Daum C."/>
            <person name="Fauchery L."/>
            <person name="Ihrmark K."/>
            <person name="Kuo A."/>
            <person name="LaButti K."/>
            <person name="Lipzen A."/>
            <person name="Morin E."/>
            <person name="Grigoriev I.V."/>
            <person name="Henrissat B."/>
            <person name="Lindahl B."/>
            <person name="Martin F."/>
        </authorList>
    </citation>
    <scope>NUCLEOTIDE SEQUENCE</scope>
    <source>
        <strain evidence="2">JB14</strain>
    </source>
</reference>
<feature type="compositionally biased region" description="Low complexity" evidence="1">
    <location>
        <begin position="52"/>
        <end position="66"/>
    </location>
</feature>
<organism evidence="2 3">
    <name type="scientific">Gymnopus androsaceus JB14</name>
    <dbReference type="NCBI Taxonomy" id="1447944"/>
    <lineage>
        <taxon>Eukaryota</taxon>
        <taxon>Fungi</taxon>
        <taxon>Dikarya</taxon>
        <taxon>Basidiomycota</taxon>
        <taxon>Agaricomycotina</taxon>
        <taxon>Agaricomycetes</taxon>
        <taxon>Agaricomycetidae</taxon>
        <taxon>Agaricales</taxon>
        <taxon>Marasmiineae</taxon>
        <taxon>Omphalotaceae</taxon>
        <taxon>Gymnopus</taxon>
    </lineage>
</organism>
<gene>
    <name evidence="2" type="ORF">BT96DRAFT_991021</name>
</gene>
<feature type="compositionally biased region" description="Polar residues" evidence="1">
    <location>
        <begin position="88"/>
        <end position="109"/>
    </location>
</feature>
<evidence type="ECO:0000313" key="3">
    <source>
        <dbReference type="Proteomes" id="UP000799118"/>
    </source>
</evidence>
<feature type="region of interest" description="Disordered" evidence="1">
    <location>
        <begin position="1"/>
        <end position="180"/>
    </location>
</feature>
<protein>
    <submittedName>
        <fullName evidence="2">Uncharacterized protein</fullName>
    </submittedName>
</protein>
<name>A0A6A4HTP4_9AGAR</name>